<dbReference type="UCSC" id="H08M01.1">
    <property type="organism name" value="c. elegans"/>
</dbReference>
<dbReference type="InterPro" id="IPR001841">
    <property type="entry name" value="Znf_RING"/>
</dbReference>
<feature type="compositionally biased region" description="Basic and acidic residues" evidence="4">
    <location>
        <begin position="184"/>
        <end position="198"/>
    </location>
</feature>
<dbReference type="Proteomes" id="UP000001940">
    <property type="component" value="Chromosome IV"/>
</dbReference>
<evidence type="ECO:0000256" key="1">
    <source>
        <dbReference type="ARBA" id="ARBA00022771"/>
    </source>
</evidence>
<evidence type="ECO:0000313" key="6">
    <source>
        <dbReference type="EMBL" id="CAB07633.3"/>
    </source>
</evidence>
<evidence type="ECO:0000313" key="8">
    <source>
        <dbReference type="WormBase" id="H08M01.1"/>
    </source>
</evidence>
<dbReference type="Gene3D" id="3.30.40.10">
    <property type="entry name" value="Zinc/RING finger domain, C3HC4 (zinc finger)"/>
    <property type="match status" value="1"/>
</dbReference>
<proteinExistence type="predicted"/>
<keyword evidence="7" id="KW-1185">Reference proteome</keyword>
<dbReference type="RefSeq" id="NP_502665.1">
    <property type="nucleotide sequence ID" value="NM_070264.3"/>
</dbReference>
<dbReference type="HOGENOM" id="CLU_811934_0_0_1"/>
<dbReference type="OrthoDB" id="10662872at2759"/>
<feature type="region of interest" description="Disordered" evidence="4">
    <location>
        <begin position="74"/>
        <end position="265"/>
    </location>
</feature>
<dbReference type="PIR" id="T23060">
    <property type="entry name" value="T23060"/>
</dbReference>
<evidence type="ECO:0000256" key="4">
    <source>
        <dbReference type="SAM" id="MobiDB-lite"/>
    </source>
</evidence>
<feature type="domain" description="RING-type" evidence="5">
    <location>
        <begin position="275"/>
        <end position="323"/>
    </location>
</feature>
<dbReference type="CTD" id="186708"/>
<dbReference type="STRING" id="6239.H08M01.1.1"/>
<evidence type="ECO:0000313" key="7">
    <source>
        <dbReference type="Proteomes" id="UP000001940"/>
    </source>
</evidence>
<gene>
    <name evidence="6" type="ORF">CELE_H08M01.1</name>
    <name evidence="6 8" type="ORF">H08M01.1</name>
</gene>
<dbReference type="WormBase" id="H08M01.1">
    <property type="protein sequence ID" value="CE16170"/>
    <property type="gene ID" value="WBGene00010373"/>
</dbReference>
<reference evidence="6 7" key="1">
    <citation type="journal article" date="1998" name="Science">
        <title>Genome sequence of the nematode C. elegans: a platform for investigating biology.</title>
        <authorList>
            <consortium name="The C. elegans sequencing consortium"/>
            <person name="Sulson J.E."/>
            <person name="Waterston R."/>
        </authorList>
    </citation>
    <scope>NUCLEOTIDE SEQUENCE [LARGE SCALE GENOMIC DNA]</scope>
    <source>
        <strain evidence="6 7">Bristol N2</strain>
    </source>
</reference>
<feature type="compositionally biased region" description="Polar residues" evidence="4">
    <location>
        <begin position="132"/>
        <end position="143"/>
    </location>
</feature>
<dbReference type="Bgee" id="WBGene00010373">
    <property type="expression patterns" value="Expressed in material anatomical entity and 2 other cell types or tissues"/>
</dbReference>
<evidence type="ECO:0000256" key="3">
    <source>
        <dbReference type="PROSITE-ProRule" id="PRU00175"/>
    </source>
</evidence>
<dbReference type="AGR" id="WB:WBGene00010373"/>
<dbReference type="GeneID" id="186708"/>
<feature type="compositionally biased region" description="Polar residues" evidence="4">
    <location>
        <begin position="152"/>
        <end position="182"/>
    </location>
</feature>
<feature type="compositionally biased region" description="Polar residues" evidence="4">
    <location>
        <begin position="243"/>
        <end position="255"/>
    </location>
</feature>
<dbReference type="AlphaFoldDB" id="O45610"/>
<accession>O45610</accession>
<dbReference type="KEGG" id="cel:CELE_H08M01.1"/>
<feature type="compositionally biased region" description="Basic and acidic residues" evidence="4">
    <location>
        <begin position="119"/>
        <end position="130"/>
    </location>
</feature>
<dbReference type="PANTHER" id="PTHR21578:SF9">
    <property type="entry name" value="RING-TYPE DOMAIN-CONTAINING PROTEIN"/>
    <property type="match status" value="1"/>
</dbReference>
<sequence length="342" mass="37606">MIVNEINSSEEVLQIEQIDVEGQRAEYNRIQQERQDYQYAMRFAVHVDQVAVQALPIPAQSPEHLVAEHSNAQVPVDARPNPPTQSPAPRAAPDHGPVQAPRNLAQALNLPRRARGRPRRSDVRRTRDAQDSVATQQGPNAEQSGILVPPASRQQPEHSATSTISAPLSPASSTNMALQNAPSDHGDQLIRDSSEDRQNVPAPRRSARIASHTQYRTSPYVSARQGHRLAIARGRAAPGTLDPSASRQSIPSTSDAPVLVPHAPPAPPSPTLQDCVICMEEPVNPKVCPKCLKMIGCAKCFRWWTVFRCWWQSSLNPSCPLCRLKWDSAPKVIAAKKFYDGK</sequence>
<keyword evidence="1 3" id="KW-0863">Zinc-finger</keyword>
<evidence type="ECO:0000256" key="2">
    <source>
        <dbReference type="ARBA" id="ARBA00022833"/>
    </source>
</evidence>
<organism evidence="6 7">
    <name type="scientific">Caenorhabditis elegans</name>
    <dbReference type="NCBI Taxonomy" id="6239"/>
    <lineage>
        <taxon>Eukaryota</taxon>
        <taxon>Metazoa</taxon>
        <taxon>Ecdysozoa</taxon>
        <taxon>Nematoda</taxon>
        <taxon>Chromadorea</taxon>
        <taxon>Rhabditida</taxon>
        <taxon>Rhabditina</taxon>
        <taxon>Rhabditomorpha</taxon>
        <taxon>Rhabditoidea</taxon>
        <taxon>Rhabditidae</taxon>
        <taxon>Peloderinae</taxon>
        <taxon>Caenorhabditis</taxon>
    </lineage>
</organism>
<evidence type="ECO:0000259" key="5">
    <source>
        <dbReference type="PROSITE" id="PS50089"/>
    </source>
</evidence>
<dbReference type="IntAct" id="O45610">
    <property type="interactions" value="1"/>
</dbReference>
<dbReference type="InParanoid" id="O45610"/>
<feature type="compositionally biased region" description="Polar residues" evidence="4">
    <location>
        <begin position="211"/>
        <end position="220"/>
    </location>
</feature>
<protein>
    <submittedName>
        <fullName evidence="6">RING-type domain-containing protein</fullName>
    </submittedName>
</protein>
<name>O45610_CAEEL</name>
<keyword evidence="1 3" id="KW-0479">Metal-binding</keyword>
<dbReference type="InterPro" id="IPR013083">
    <property type="entry name" value="Znf_RING/FYVE/PHD"/>
</dbReference>
<dbReference type="PANTHER" id="PTHR21578">
    <property type="entry name" value="PROTEIN CBG03826"/>
    <property type="match status" value="1"/>
</dbReference>
<dbReference type="EMBL" id="BX284604">
    <property type="protein sequence ID" value="CAB07633.3"/>
    <property type="molecule type" value="Genomic_DNA"/>
</dbReference>
<dbReference type="PaxDb" id="6239-H08M01.1"/>
<dbReference type="CDD" id="cd16619">
    <property type="entry name" value="mRING-HC-C4C4_TRIM37_C-VIII"/>
    <property type="match status" value="1"/>
</dbReference>
<dbReference type="PROSITE" id="PS50089">
    <property type="entry name" value="ZF_RING_2"/>
    <property type="match status" value="1"/>
</dbReference>
<keyword evidence="2" id="KW-0862">Zinc</keyword>
<dbReference type="GO" id="GO:0008270">
    <property type="term" value="F:zinc ion binding"/>
    <property type="evidence" value="ECO:0007669"/>
    <property type="project" value="UniProtKB-KW"/>
</dbReference>